<dbReference type="EMBL" id="HBUE01064011">
    <property type="protein sequence ID" value="CAG6469863.1"/>
    <property type="molecule type" value="Transcribed_RNA"/>
</dbReference>
<proteinExistence type="predicted"/>
<accession>A0A8D8B944</accession>
<evidence type="ECO:0000256" key="1">
    <source>
        <dbReference type="SAM" id="MobiDB-lite"/>
    </source>
</evidence>
<name>A0A8D8B944_CULPI</name>
<feature type="region of interest" description="Disordered" evidence="1">
    <location>
        <begin position="21"/>
        <end position="47"/>
    </location>
</feature>
<reference evidence="2" key="1">
    <citation type="submission" date="2021-05" db="EMBL/GenBank/DDBJ databases">
        <authorList>
            <person name="Alioto T."/>
            <person name="Alioto T."/>
            <person name="Gomez Garrido J."/>
        </authorList>
    </citation>
    <scope>NUCLEOTIDE SEQUENCE</scope>
</reference>
<sequence>MSTFDPRMRRTTTVLGTRTKTMLRPPARPPRRMPRTTTQPANRPEAGSCLRLGLSGGSSWKLAFPPNCLPYFSQSLLTRTNTVPKPVCLSRNPCSKIIFFK</sequence>
<organism evidence="2">
    <name type="scientific">Culex pipiens</name>
    <name type="common">House mosquito</name>
    <dbReference type="NCBI Taxonomy" id="7175"/>
    <lineage>
        <taxon>Eukaryota</taxon>
        <taxon>Metazoa</taxon>
        <taxon>Ecdysozoa</taxon>
        <taxon>Arthropoda</taxon>
        <taxon>Hexapoda</taxon>
        <taxon>Insecta</taxon>
        <taxon>Pterygota</taxon>
        <taxon>Neoptera</taxon>
        <taxon>Endopterygota</taxon>
        <taxon>Diptera</taxon>
        <taxon>Nematocera</taxon>
        <taxon>Culicoidea</taxon>
        <taxon>Culicidae</taxon>
        <taxon>Culicinae</taxon>
        <taxon>Culicini</taxon>
        <taxon>Culex</taxon>
        <taxon>Culex</taxon>
    </lineage>
</organism>
<evidence type="ECO:0000313" key="2">
    <source>
        <dbReference type="EMBL" id="CAG6469863.1"/>
    </source>
</evidence>
<dbReference type="AlphaFoldDB" id="A0A8D8B944"/>
<protein>
    <submittedName>
        <fullName evidence="2">(northern house mosquito) hypothetical protein</fullName>
    </submittedName>
</protein>